<reference evidence="3" key="1">
    <citation type="submission" date="2016-10" db="EMBL/GenBank/DDBJ databases">
        <authorList>
            <person name="Varghese N."/>
            <person name="Submissions S."/>
        </authorList>
    </citation>
    <scope>NUCLEOTIDE SEQUENCE [LARGE SCALE GENOMIC DNA]</scope>
    <source>
        <strain evidence="3">S6-262</strain>
    </source>
</reference>
<keyword evidence="3" id="KW-1185">Reference proteome</keyword>
<evidence type="ECO:0000313" key="3">
    <source>
        <dbReference type="Proteomes" id="UP000199206"/>
    </source>
</evidence>
<dbReference type="RefSeq" id="WP_093664389.1">
    <property type="nucleotide sequence ID" value="NZ_FOCF01000002.1"/>
</dbReference>
<organism evidence="2 3">
    <name type="scientific">Sphingomonas gellani</name>
    <dbReference type="NCBI Taxonomy" id="1166340"/>
    <lineage>
        <taxon>Bacteria</taxon>
        <taxon>Pseudomonadati</taxon>
        <taxon>Pseudomonadota</taxon>
        <taxon>Alphaproteobacteria</taxon>
        <taxon>Sphingomonadales</taxon>
        <taxon>Sphingomonadaceae</taxon>
        <taxon>Sphingomonas</taxon>
    </lineage>
</organism>
<protein>
    <submittedName>
        <fullName evidence="2">Uncharacterized protein</fullName>
    </submittedName>
</protein>
<accession>A0A1H8ASM5</accession>
<feature type="transmembrane region" description="Helical" evidence="1">
    <location>
        <begin position="7"/>
        <end position="27"/>
    </location>
</feature>
<gene>
    <name evidence="2" type="ORF">SAMN05192583_1018</name>
</gene>
<evidence type="ECO:0000256" key="1">
    <source>
        <dbReference type="SAM" id="Phobius"/>
    </source>
</evidence>
<dbReference type="STRING" id="1166340.SAMN05192583_1018"/>
<keyword evidence="1" id="KW-0472">Membrane</keyword>
<evidence type="ECO:0000313" key="2">
    <source>
        <dbReference type="EMBL" id="SEM72964.1"/>
    </source>
</evidence>
<sequence length="63" mass="6752">MSRRRKSLRVLHAAAGLFAGIALYATIYGPVRVAVACLVLAIAAQLVSIDRLRFAQQTGSKNP</sequence>
<keyword evidence="1" id="KW-0812">Transmembrane</keyword>
<dbReference type="Proteomes" id="UP000199206">
    <property type="component" value="Unassembled WGS sequence"/>
</dbReference>
<keyword evidence="1" id="KW-1133">Transmembrane helix</keyword>
<proteinExistence type="predicted"/>
<dbReference type="AlphaFoldDB" id="A0A1H8ASM5"/>
<name>A0A1H8ASM5_9SPHN</name>
<feature type="transmembrane region" description="Helical" evidence="1">
    <location>
        <begin position="33"/>
        <end position="52"/>
    </location>
</feature>
<dbReference type="EMBL" id="FOCF01000002">
    <property type="protein sequence ID" value="SEM72964.1"/>
    <property type="molecule type" value="Genomic_DNA"/>
</dbReference>